<proteinExistence type="predicted"/>
<evidence type="ECO:0000313" key="3">
    <source>
        <dbReference type="Proteomes" id="UP001165122"/>
    </source>
</evidence>
<accession>A0A9W6ZUW7</accession>
<comment type="caution">
    <text evidence="2">The sequence shown here is derived from an EMBL/GenBank/DDBJ whole genome shotgun (WGS) entry which is preliminary data.</text>
</comment>
<feature type="compositionally biased region" description="Acidic residues" evidence="1">
    <location>
        <begin position="196"/>
        <end position="224"/>
    </location>
</feature>
<gene>
    <name evidence="2" type="ORF">TrLO_g2215</name>
</gene>
<dbReference type="Proteomes" id="UP001165122">
    <property type="component" value="Unassembled WGS sequence"/>
</dbReference>
<feature type="region of interest" description="Disordered" evidence="1">
    <location>
        <begin position="1"/>
        <end position="249"/>
    </location>
</feature>
<feature type="compositionally biased region" description="Basic and acidic residues" evidence="1">
    <location>
        <begin position="154"/>
        <end position="176"/>
    </location>
</feature>
<evidence type="ECO:0000313" key="2">
    <source>
        <dbReference type="EMBL" id="GMH60051.1"/>
    </source>
</evidence>
<feature type="compositionally biased region" description="Low complexity" evidence="1">
    <location>
        <begin position="32"/>
        <end position="41"/>
    </location>
</feature>
<keyword evidence="3" id="KW-1185">Reference proteome</keyword>
<reference evidence="3" key="1">
    <citation type="journal article" date="2023" name="Commun. Biol.">
        <title>Genome analysis of Parmales, the sister group of diatoms, reveals the evolutionary specialization of diatoms from phago-mixotrophs to photoautotrophs.</title>
        <authorList>
            <person name="Ban H."/>
            <person name="Sato S."/>
            <person name="Yoshikawa S."/>
            <person name="Yamada K."/>
            <person name="Nakamura Y."/>
            <person name="Ichinomiya M."/>
            <person name="Sato N."/>
            <person name="Blanc-Mathieu R."/>
            <person name="Endo H."/>
            <person name="Kuwata A."/>
            <person name="Ogata H."/>
        </authorList>
    </citation>
    <scope>NUCLEOTIDE SEQUENCE [LARGE SCALE GENOMIC DNA]</scope>
    <source>
        <strain evidence="3">NIES 3700</strain>
    </source>
</reference>
<feature type="compositionally biased region" description="Basic and acidic residues" evidence="1">
    <location>
        <begin position="51"/>
        <end position="76"/>
    </location>
</feature>
<name>A0A9W6ZUW7_9STRA</name>
<sequence length="275" mass="30378">MQVDRRIQTGIAGSTPVKTHRFDKQGAPTTIPKASPNSSSAGSGGKSVLRTMEEREELRRKREEYIRKIEREDQERALSGAGRPPPPALQGELAFGSPEVSPGGRPKTSRGSSRPSPDDFADYVVMSPTKDLPKNGEVMKFGNDNDFYPSNNATEKRKGVSSGRDRLSELRNRGVDYDESYGDEASSGGSSRGDSDIVDVDDDEDDFESDSEDSEYEYDEDYEDNIFTPNLSPEPAYPPPAPNNYSQEDYNNSTMLLEKEYARQGRALIALALSL</sequence>
<evidence type="ECO:0000256" key="1">
    <source>
        <dbReference type="SAM" id="MobiDB-lite"/>
    </source>
</evidence>
<organism evidence="2 3">
    <name type="scientific">Triparma laevis f. longispina</name>
    <dbReference type="NCBI Taxonomy" id="1714387"/>
    <lineage>
        <taxon>Eukaryota</taxon>
        <taxon>Sar</taxon>
        <taxon>Stramenopiles</taxon>
        <taxon>Ochrophyta</taxon>
        <taxon>Bolidophyceae</taxon>
        <taxon>Parmales</taxon>
        <taxon>Triparmaceae</taxon>
        <taxon>Triparma</taxon>
    </lineage>
</organism>
<protein>
    <submittedName>
        <fullName evidence="2">Uncharacterized protein</fullName>
    </submittedName>
</protein>
<dbReference type="OrthoDB" id="10533333at2759"/>
<dbReference type="EMBL" id="BRXW01000494">
    <property type="protein sequence ID" value="GMH60051.1"/>
    <property type="molecule type" value="Genomic_DNA"/>
</dbReference>
<dbReference type="AlphaFoldDB" id="A0A9W6ZUW7"/>